<reference evidence="4" key="1">
    <citation type="submission" date="2018-05" db="EMBL/GenBank/DDBJ databases">
        <authorList>
            <person name="Lanie J.A."/>
            <person name="Ng W.-L."/>
            <person name="Kazmierczak K.M."/>
            <person name="Andrzejewski T.M."/>
            <person name="Davidsen T.M."/>
            <person name="Wayne K.J."/>
            <person name="Tettelin H."/>
            <person name="Glass J.I."/>
            <person name="Rusch D."/>
            <person name="Podicherti R."/>
            <person name="Tsui H.-C.T."/>
            <person name="Winkler M.E."/>
        </authorList>
    </citation>
    <scope>NUCLEOTIDE SEQUENCE</scope>
</reference>
<dbReference type="GO" id="GO:0016491">
    <property type="term" value="F:oxidoreductase activity"/>
    <property type="evidence" value="ECO:0007669"/>
    <property type="project" value="UniProtKB-KW"/>
</dbReference>
<keyword evidence="1" id="KW-0560">Oxidoreductase</keyword>
<dbReference type="PANTHER" id="PTHR43333:SF1">
    <property type="entry name" value="D-ISOMER SPECIFIC 2-HYDROXYACID DEHYDROGENASE NAD-BINDING DOMAIN-CONTAINING PROTEIN"/>
    <property type="match status" value="1"/>
</dbReference>
<protein>
    <recommendedName>
        <fullName evidence="3">D-isomer specific 2-hydroxyacid dehydrogenase NAD-binding domain-containing protein</fullName>
    </recommendedName>
</protein>
<feature type="domain" description="D-isomer specific 2-hydroxyacid dehydrogenase NAD-binding" evidence="3">
    <location>
        <begin position="11"/>
        <end position="105"/>
    </location>
</feature>
<feature type="non-terminal residue" evidence="4">
    <location>
        <position position="1"/>
    </location>
</feature>
<evidence type="ECO:0000313" key="4">
    <source>
        <dbReference type="EMBL" id="SVD05560.1"/>
    </source>
</evidence>
<evidence type="ECO:0000256" key="2">
    <source>
        <dbReference type="ARBA" id="ARBA00023027"/>
    </source>
</evidence>
<dbReference type="PANTHER" id="PTHR43333">
    <property type="entry name" value="2-HACID_DH_C DOMAIN-CONTAINING PROTEIN"/>
    <property type="match status" value="1"/>
</dbReference>
<name>A0A382S6N4_9ZZZZ</name>
<keyword evidence="2" id="KW-0520">NAD</keyword>
<dbReference type="GO" id="GO:0051287">
    <property type="term" value="F:NAD binding"/>
    <property type="evidence" value="ECO:0007669"/>
    <property type="project" value="InterPro"/>
</dbReference>
<organism evidence="4">
    <name type="scientific">marine metagenome</name>
    <dbReference type="NCBI Taxonomy" id="408172"/>
    <lineage>
        <taxon>unclassified sequences</taxon>
        <taxon>metagenomes</taxon>
        <taxon>ecological metagenomes</taxon>
    </lineage>
</organism>
<proteinExistence type="predicted"/>
<dbReference type="PROSITE" id="PS00671">
    <property type="entry name" value="D_2_HYDROXYACID_DH_3"/>
    <property type="match status" value="1"/>
</dbReference>
<gene>
    <name evidence="4" type="ORF">METZ01_LOCUS358414</name>
</gene>
<evidence type="ECO:0000259" key="3">
    <source>
        <dbReference type="Pfam" id="PF02826"/>
    </source>
</evidence>
<dbReference type="Gene3D" id="3.40.50.720">
    <property type="entry name" value="NAD(P)-binding Rossmann-like Domain"/>
    <property type="match status" value="2"/>
</dbReference>
<evidence type="ECO:0000256" key="1">
    <source>
        <dbReference type="ARBA" id="ARBA00023002"/>
    </source>
</evidence>
<sequence>PDIVCQSGENGLVAVLHSSDILICLLPFTEETKNILNVDTFATLPKGAYVINMARGSHLVESDLLSAIDSGHLSGAWLDVFSEEPLPSDHLFWKHPKVIVTPHLAGLTVASSAAEQVIKNLRLVQSGKAPNNTVNLKRGY</sequence>
<dbReference type="InterPro" id="IPR036291">
    <property type="entry name" value="NAD(P)-bd_dom_sf"/>
</dbReference>
<accession>A0A382S6N4</accession>
<dbReference type="Pfam" id="PF02826">
    <property type="entry name" value="2-Hacid_dh_C"/>
    <property type="match status" value="1"/>
</dbReference>
<dbReference type="InterPro" id="IPR006140">
    <property type="entry name" value="D-isomer_DH_NAD-bd"/>
</dbReference>
<dbReference type="AlphaFoldDB" id="A0A382S6N4"/>
<dbReference type="SUPFAM" id="SSF51735">
    <property type="entry name" value="NAD(P)-binding Rossmann-fold domains"/>
    <property type="match status" value="1"/>
</dbReference>
<dbReference type="EMBL" id="UINC01126829">
    <property type="protein sequence ID" value="SVD05560.1"/>
    <property type="molecule type" value="Genomic_DNA"/>
</dbReference>
<dbReference type="InterPro" id="IPR029753">
    <property type="entry name" value="D-isomer_DH_CS"/>
</dbReference>